<dbReference type="GO" id="GO:0015267">
    <property type="term" value="F:channel activity"/>
    <property type="evidence" value="ECO:0007669"/>
    <property type="project" value="InterPro"/>
</dbReference>
<comment type="subcellular location">
    <subcellularLocation>
        <location evidence="2">Nematocyst</location>
    </subcellularLocation>
    <subcellularLocation>
        <location evidence="1">Target cell membrane</location>
    </subcellularLocation>
</comment>
<dbReference type="Gene3D" id="2.60.270.20">
    <property type="entry name" value="Cytolysin/lectin"/>
    <property type="match status" value="1"/>
</dbReference>
<evidence type="ECO:0000256" key="2">
    <source>
        <dbReference type="ARBA" id="ARBA00004532"/>
    </source>
</evidence>
<keyword evidence="4" id="KW-0472">Membrane</keyword>
<evidence type="ECO:0000256" key="1">
    <source>
        <dbReference type="ARBA" id="ARBA00004175"/>
    </source>
</evidence>
<dbReference type="Ensembl" id="ENSSFAT00005005480.1">
    <property type="protein sequence ID" value="ENSSFAP00005005180.1"/>
    <property type="gene ID" value="ENSSFAG00005003299.1"/>
</dbReference>
<reference evidence="6" key="3">
    <citation type="submission" date="2025-09" db="UniProtKB">
        <authorList>
            <consortium name="Ensembl"/>
        </authorList>
    </citation>
    <scope>IDENTIFICATION</scope>
</reference>
<dbReference type="InterPro" id="IPR009104">
    <property type="entry name" value="Anemon_actinoporin-like"/>
</dbReference>
<keyword evidence="3" id="KW-1052">Target cell membrane</keyword>
<dbReference type="GO" id="GO:0042151">
    <property type="term" value="C:nematocyst"/>
    <property type="evidence" value="ECO:0007669"/>
    <property type="project" value="UniProtKB-SubCell"/>
</dbReference>
<dbReference type="GO" id="GO:0006812">
    <property type="term" value="P:monoatomic cation transport"/>
    <property type="evidence" value="ECO:0007669"/>
    <property type="project" value="InterPro"/>
</dbReference>
<protein>
    <submittedName>
        <fullName evidence="6">Uncharacterized protein</fullName>
    </submittedName>
</protein>
<sequence length="190" mass="20321">MDASGAVNTGVAIAGLVTAVGQAIGQIAPTHRQCFIIITNGCSSFSLSNPRWYTDSGGCAAPFPPTISSHALESALFIKTPYTACGAVGVVTYDLLNNDSKQTTEKIAIMFSNPYDFNVHSNLYALGIFDVSRECDENLYNEMANGTSDSFIRSKPVGNVLIYKKNGITIKATMSDAYQAVIKVELSETN</sequence>
<evidence type="ECO:0000313" key="7">
    <source>
        <dbReference type="Proteomes" id="UP000472267"/>
    </source>
</evidence>
<organism evidence="6 7">
    <name type="scientific">Salarias fasciatus</name>
    <name type="common">Jewelled blenny</name>
    <name type="synonym">Blennius fasciatus</name>
    <dbReference type="NCBI Taxonomy" id="181472"/>
    <lineage>
        <taxon>Eukaryota</taxon>
        <taxon>Metazoa</taxon>
        <taxon>Chordata</taxon>
        <taxon>Craniata</taxon>
        <taxon>Vertebrata</taxon>
        <taxon>Euteleostomi</taxon>
        <taxon>Actinopterygii</taxon>
        <taxon>Neopterygii</taxon>
        <taxon>Teleostei</taxon>
        <taxon>Neoteleostei</taxon>
        <taxon>Acanthomorphata</taxon>
        <taxon>Ovalentaria</taxon>
        <taxon>Blenniimorphae</taxon>
        <taxon>Blenniiformes</taxon>
        <taxon>Blennioidei</taxon>
        <taxon>Blenniidae</taxon>
        <taxon>Salariinae</taxon>
        <taxon>Salarias</taxon>
    </lineage>
</organism>
<dbReference type="PANTHER" id="PTHR40388">
    <property type="entry name" value="BRYOPORIN"/>
    <property type="match status" value="1"/>
</dbReference>
<reference evidence="6" key="2">
    <citation type="submission" date="2025-08" db="UniProtKB">
        <authorList>
            <consortium name="Ensembl"/>
        </authorList>
    </citation>
    <scope>IDENTIFICATION</scope>
</reference>
<dbReference type="InterPro" id="IPR050677">
    <property type="entry name" value="Actinoporin_PFT"/>
</dbReference>
<dbReference type="GO" id="GO:0051715">
    <property type="term" value="P:cytolysis in another organism"/>
    <property type="evidence" value="ECO:0007669"/>
    <property type="project" value="InterPro"/>
</dbReference>
<dbReference type="SUPFAM" id="SSF63724">
    <property type="entry name" value="Cytolysin/lectin"/>
    <property type="match status" value="1"/>
</dbReference>
<keyword evidence="5" id="KW-0166">Nematocyst</keyword>
<evidence type="ECO:0000256" key="5">
    <source>
        <dbReference type="ARBA" id="ARBA00023331"/>
    </source>
</evidence>
<keyword evidence="7" id="KW-1185">Reference proteome</keyword>
<name>A0A672FKF5_SALFA</name>
<evidence type="ECO:0000256" key="3">
    <source>
        <dbReference type="ARBA" id="ARBA00022537"/>
    </source>
</evidence>
<accession>A0A672FKF5</accession>
<dbReference type="GO" id="GO:0046931">
    <property type="term" value="P:pore complex assembly"/>
    <property type="evidence" value="ECO:0007669"/>
    <property type="project" value="InterPro"/>
</dbReference>
<dbReference type="GO" id="GO:0046930">
    <property type="term" value="C:pore complex"/>
    <property type="evidence" value="ECO:0007669"/>
    <property type="project" value="InterPro"/>
</dbReference>
<keyword evidence="4" id="KW-1053">Target membrane</keyword>
<dbReference type="Proteomes" id="UP000472267">
    <property type="component" value="Chromosome 4"/>
</dbReference>
<dbReference type="AlphaFoldDB" id="A0A672FKF5"/>
<reference evidence="6" key="1">
    <citation type="submission" date="2019-06" db="EMBL/GenBank/DDBJ databases">
        <authorList>
            <consortium name="Wellcome Sanger Institute Data Sharing"/>
        </authorList>
    </citation>
    <scope>NUCLEOTIDE SEQUENCE [LARGE SCALE GENOMIC DNA]</scope>
</reference>
<dbReference type="PANTHER" id="PTHR40388:SF1">
    <property type="entry name" value="BRYOPORIN"/>
    <property type="match status" value="1"/>
</dbReference>
<evidence type="ECO:0000313" key="6">
    <source>
        <dbReference type="Ensembl" id="ENSSFAP00005005180.1"/>
    </source>
</evidence>
<dbReference type="Pfam" id="PF06369">
    <property type="entry name" value="Anemone_cytotox"/>
    <property type="match status" value="1"/>
</dbReference>
<dbReference type="GO" id="GO:0044218">
    <property type="term" value="C:other organism cell membrane"/>
    <property type="evidence" value="ECO:0007669"/>
    <property type="project" value="UniProtKB-KW"/>
</dbReference>
<proteinExistence type="predicted"/>
<evidence type="ECO:0000256" key="4">
    <source>
        <dbReference type="ARBA" id="ARBA00023298"/>
    </source>
</evidence>
<dbReference type="InterPro" id="IPR015926">
    <property type="entry name" value="Cytolysin/lectin"/>
</dbReference>